<dbReference type="EMBL" id="WUAV01000002">
    <property type="protein sequence ID" value="KAF1767641.1"/>
    <property type="molecule type" value="Genomic_DNA"/>
</dbReference>
<reference evidence="2 3" key="1">
    <citation type="submission" date="2019-12" db="EMBL/GenBank/DDBJ databases">
        <title>Chromosome-level assembly of the Caenorhabditis remanei genome.</title>
        <authorList>
            <person name="Teterina A.A."/>
            <person name="Willis J.H."/>
            <person name="Phillips P.C."/>
        </authorList>
    </citation>
    <scope>NUCLEOTIDE SEQUENCE [LARGE SCALE GENOMIC DNA]</scope>
    <source>
        <strain evidence="2 3">PX506</strain>
        <tissue evidence="2">Whole organism</tissue>
    </source>
</reference>
<sequence>MNFRLQVFFVLLSIVVSNASDPIEEKRRKDFLSVVNNLRRDIANDLRIPYMHELVYDDSLYQQYDINFKGFASSFKFRSYEELIRYLRVNDGLKRITNDSIIYFRNKTYYEIGLISKIATLLSPLQKQIRCSKLEDGGLKCVLGPIKEPIWWYYSEGEPGSLCDDGYYNYDGLCIMIRVTTTATKVLSTTTARKAYSNEEEGDEECECSGSTRLQTILVTLSVIVYYLF</sequence>
<dbReference type="AlphaFoldDB" id="A0A6A5HKI6"/>
<dbReference type="KEGG" id="crq:GCK72_007600"/>
<dbReference type="RefSeq" id="XP_003107098.2">
    <property type="nucleotide sequence ID" value="XM_003107050.2"/>
</dbReference>
<accession>A0A6A5HKI6</accession>
<comment type="caution">
    <text evidence="2">The sequence shown here is derived from an EMBL/GenBank/DDBJ whole genome shotgun (WGS) entry which is preliminary data.</text>
</comment>
<gene>
    <name evidence="2" type="ORF">GCK72_007600</name>
</gene>
<evidence type="ECO:0000256" key="1">
    <source>
        <dbReference type="SAM" id="SignalP"/>
    </source>
</evidence>
<feature type="chain" id="PRO_5025351060" evidence="1">
    <location>
        <begin position="20"/>
        <end position="229"/>
    </location>
</feature>
<dbReference type="Proteomes" id="UP000483820">
    <property type="component" value="Chromosome II"/>
</dbReference>
<organism evidence="2 3">
    <name type="scientific">Caenorhabditis remanei</name>
    <name type="common">Caenorhabditis vulgaris</name>
    <dbReference type="NCBI Taxonomy" id="31234"/>
    <lineage>
        <taxon>Eukaryota</taxon>
        <taxon>Metazoa</taxon>
        <taxon>Ecdysozoa</taxon>
        <taxon>Nematoda</taxon>
        <taxon>Chromadorea</taxon>
        <taxon>Rhabditida</taxon>
        <taxon>Rhabditina</taxon>
        <taxon>Rhabditomorpha</taxon>
        <taxon>Rhabditoidea</taxon>
        <taxon>Rhabditidae</taxon>
        <taxon>Peloderinae</taxon>
        <taxon>Caenorhabditis</taxon>
    </lineage>
</organism>
<keyword evidence="1" id="KW-0732">Signal</keyword>
<evidence type="ECO:0000313" key="3">
    <source>
        <dbReference type="Proteomes" id="UP000483820"/>
    </source>
</evidence>
<feature type="signal peptide" evidence="1">
    <location>
        <begin position="1"/>
        <end position="19"/>
    </location>
</feature>
<protein>
    <submittedName>
        <fullName evidence="2">Uncharacterized protein</fullName>
    </submittedName>
</protein>
<dbReference type="CTD" id="9805479"/>
<dbReference type="GeneID" id="9805479"/>
<evidence type="ECO:0000313" key="2">
    <source>
        <dbReference type="EMBL" id="KAF1767641.1"/>
    </source>
</evidence>
<proteinExistence type="predicted"/>
<name>A0A6A5HKI6_CAERE</name>